<evidence type="ECO:0000313" key="3">
    <source>
        <dbReference type="Proteomes" id="UP000001798"/>
    </source>
</evidence>
<feature type="chain" id="PRO_5016574526" evidence="1">
    <location>
        <begin position="25"/>
        <end position="323"/>
    </location>
</feature>
<evidence type="ECO:0000256" key="1">
    <source>
        <dbReference type="SAM" id="SignalP"/>
    </source>
</evidence>
<feature type="signal peptide" evidence="1">
    <location>
        <begin position="1"/>
        <end position="24"/>
    </location>
</feature>
<reference evidence="2 3" key="2">
    <citation type="journal article" date="2012" name="Eukaryot. Cell">
        <title>Genome update of Botrytis cinerea strains B05.10 and T4.</title>
        <authorList>
            <person name="Staats M."/>
            <person name="van Kan J.A."/>
        </authorList>
    </citation>
    <scope>NUCLEOTIDE SEQUENCE [LARGE SCALE GENOMIC DNA]</scope>
    <source>
        <strain evidence="2 3">B05.10</strain>
    </source>
</reference>
<keyword evidence="3" id="KW-1185">Reference proteome</keyword>
<dbReference type="Proteomes" id="UP000001798">
    <property type="component" value="Chromosome 8"/>
</dbReference>
<gene>
    <name evidence="2" type="ORF">BCIN_08g05170</name>
</gene>
<dbReference type="RefSeq" id="XP_024550495.1">
    <property type="nucleotide sequence ID" value="XM_024694703.1"/>
</dbReference>
<reference evidence="2 3" key="1">
    <citation type="journal article" date="2011" name="PLoS Genet.">
        <title>Genomic analysis of the necrotrophic fungal pathogens Sclerotinia sclerotiorum and Botrytis cinerea.</title>
        <authorList>
            <person name="Amselem J."/>
            <person name="Cuomo C.A."/>
            <person name="van Kan J.A."/>
            <person name="Viaud M."/>
            <person name="Benito E.P."/>
            <person name="Couloux A."/>
            <person name="Coutinho P.M."/>
            <person name="de Vries R.P."/>
            <person name="Dyer P.S."/>
            <person name="Fillinger S."/>
            <person name="Fournier E."/>
            <person name="Gout L."/>
            <person name="Hahn M."/>
            <person name="Kohn L."/>
            <person name="Lapalu N."/>
            <person name="Plummer K.M."/>
            <person name="Pradier J.M."/>
            <person name="Quevillon E."/>
            <person name="Sharon A."/>
            <person name="Simon A."/>
            <person name="ten Have A."/>
            <person name="Tudzynski B."/>
            <person name="Tudzynski P."/>
            <person name="Wincker P."/>
            <person name="Andrew M."/>
            <person name="Anthouard V."/>
            <person name="Beever R.E."/>
            <person name="Beffa R."/>
            <person name="Benoit I."/>
            <person name="Bouzid O."/>
            <person name="Brault B."/>
            <person name="Chen Z."/>
            <person name="Choquer M."/>
            <person name="Collemare J."/>
            <person name="Cotton P."/>
            <person name="Danchin E.G."/>
            <person name="Da Silva C."/>
            <person name="Gautier A."/>
            <person name="Giraud C."/>
            <person name="Giraud T."/>
            <person name="Gonzalez C."/>
            <person name="Grossetete S."/>
            <person name="Guldener U."/>
            <person name="Henrissat B."/>
            <person name="Howlett B.J."/>
            <person name="Kodira C."/>
            <person name="Kretschmer M."/>
            <person name="Lappartient A."/>
            <person name="Leroch M."/>
            <person name="Levis C."/>
            <person name="Mauceli E."/>
            <person name="Neuveglise C."/>
            <person name="Oeser B."/>
            <person name="Pearson M."/>
            <person name="Poulain J."/>
            <person name="Poussereau N."/>
            <person name="Quesneville H."/>
            <person name="Rascle C."/>
            <person name="Schumacher J."/>
            <person name="Segurens B."/>
            <person name="Sexton A."/>
            <person name="Silva E."/>
            <person name="Sirven C."/>
            <person name="Soanes D.M."/>
            <person name="Talbot N.J."/>
            <person name="Templeton M."/>
            <person name="Yandava C."/>
            <person name="Yarden O."/>
            <person name="Zeng Q."/>
            <person name="Rollins J.A."/>
            <person name="Lebrun M.H."/>
            <person name="Dickman M."/>
        </authorList>
    </citation>
    <scope>NUCLEOTIDE SEQUENCE [LARGE SCALE GENOMIC DNA]</scope>
    <source>
        <strain evidence="2 3">B05.10</strain>
    </source>
</reference>
<protein>
    <submittedName>
        <fullName evidence="2">Uncharacterized protein</fullName>
    </submittedName>
</protein>
<accession>A0A384JQP4</accession>
<dbReference type="VEuPathDB" id="FungiDB:Bcin08g05170"/>
<dbReference type="OrthoDB" id="3562084at2759"/>
<dbReference type="EMBL" id="CP009812">
    <property type="protein sequence ID" value="ATZ52899.1"/>
    <property type="molecule type" value="Genomic_DNA"/>
</dbReference>
<name>A0A384JQP4_BOTFB</name>
<dbReference type="AlphaFoldDB" id="A0A384JQP4"/>
<dbReference type="GeneID" id="36394425"/>
<proteinExistence type="predicted"/>
<keyword evidence="1" id="KW-0732">Signal</keyword>
<reference evidence="2 3" key="3">
    <citation type="journal article" date="2017" name="Mol. Plant Pathol.">
        <title>A gapless genome sequence of the fungus Botrytis cinerea.</title>
        <authorList>
            <person name="Van Kan J.A."/>
            <person name="Stassen J.H."/>
            <person name="Mosbach A."/>
            <person name="Van Der Lee T.A."/>
            <person name="Faino L."/>
            <person name="Farmer A.D."/>
            <person name="Papasotiriou D.G."/>
            <person name="Zhou S."/>
            <person name="Seidl M.F."/>
            <person name="Cottam E."/>
            <person name="Edel D."/>
            <person name="Hahn M."/>
            <person name="Schwartz D.C."/>
            <person name="Dietrich R.A."/>
            <person name="Widdison S."/>
            <person name="Scalliet G."/>
        </authorList>
    </citation>
    <scope>NUCLEOTIDE SEQUENCE [LARGE SCALE GENOMIC DNA]</scope>
    <source>
        <strain evidence="2 3">B05.10</strain>
    </source>
</reference>
<dbReference type="KEGG" id="bfu:BCIN_08g05170"/>
<sequence>MARMNSLNNLIYLIFFSVLHLTIASKPSIKTVTVNPCTFTPTTPTYVSPSSPCPTITISTSHTSCPPTTPTSCSQNFCISDAFITVPCTCPYSVPTTTLYTPCPSACSQTCYIGHQIYHETSCSTTIANSPTPSTTTTPIIDPPTSLTIPTGGSTLCSCPYYPPYPTYCNPPCPVHTPTSTSTLSITTQTLPTTTPTTTPNLVTCSCPYYPPYPTNCIFPCPIHTPTTVITVPTTTSTTTAIITSAPSCESITITRGDSCAPIVGGPCTSPDCIYLSTVTINCGCGGSIGTVTNCKTTCDGACGTEWQTVALPCPTIPMGLEV</sequence>
<evidence type="ECO:0000313" key="2">
    <source>
        <dbReference type="EMBL" id="ATZ52899.1"/>
    </source>
</evidence>
<organism evidence="2 3">
    <name type="scientific">Botryotinia fuckeliana (strain B05.10)</name>
    <name type="common">Noble rot fungus</name>
    <name type="synonym">Botrytis cinerea</name>
    <dbReference type="NCBI Taxonomy" id="332648"/>
    <lineage>
        <taxon>Eukaryota</taxon>
        <taxon>Fungi</taxon>
        <taxon>Dikarya</taxon>
        <taxon>Ascomycota</taxon>
        <taxon>Pezizomycotina</taxon>
        <taxon>Leotiomycetes</taxon>
        <taxon>Helotiales</taxon>
        <taxon>Sclerotiniaceae</taxon>
        <taxon>Botrytis</taxon>
    </lineage>
</organism>